<evidence type="ECO:0000313" key="3">
    <source>
        <dbReference type="EMBL" id="KAK2655261.1"/>
    </source>
</evidence>
<feature type="compositionally biased region" description="Basic and acidic residues" evidence="1">
    <location>
        <begin position="15"/>
        <end position="27"/>
    </location>
</feature>
<dbReference type="Proteomes" id="UP001280121">
    <property type="component" value="Unassembled WGS sequence"/>
</dbReference>
<protein>
    <recommendedName>
        <fullName evidence="2">TTF-type domain-containing protein</fullName>
    </recommendedName>
</protein>
<evidence type="ECO:0000256" key="1">
    <source>
        <dbReference type="SAM" id="MobiDB-lite"/>
    </source>
</evidence>
<gene>
    <name evidence="3" type="ORF">Ddye_008313</name>
</gene>
<dbReference type="AlphaFoldDB" id="A0AAD9X964"/>
<reference evidence="3" key="1">
    <citation type="journal article" date="2023" name="Plant J.">
        <title>Genome sequences and population genomics provide insights into the demographic history, inbreeding, and mutation load of two 'living fossil' tree species of Dipteronia.</title>
        <authorList>
            <person name="Feng Y."/>
            <person name="Comes H.P."/>
            <person name="Chen J."/>
            <person name="Zhu S."/>
            <person name="Lu R."/>
            <person name="Zhang X."/>
            <person name="Li P."/>
            <person name="Qiu J."/>
            <person name="Olsen K.M."/>
            <person name="Qiu Y."/>
        </authorList>
    </citation>
    <scope>NUCLEOTIDE SEQUENCE</scope>
    <source>
        <strain evidence="3">KIB01</strain>
    </source>
</reference>
<feature type="region of interest" description="Disordered" evidence="1">
    <location>
        <begin position="1"/>
        <end position="34"/>
    </location>
</feature>
<dbReference type="PANTHER" id="PTHR45749">
    <property type="match status" value="1"/>
</dbReference>
<comment type="caution">
    <text evidence="3">The sequence shown here is derived from an EMBL/GenBank/DDBJ whole genome shotgun (WGS) entry which is preliminary data.</text>
</comment>
<keyword evidence="4" id="KW-1185">Reference proteome</keyword>
<name>A0AAD9X964_9ROSI</name>
<evidence type="ECO:0000313" key="4">
    <source>
        <dbReference type="Proteomes" id="UP001280121"/>
    </source>
</evidence>
<accession>A0AAD9X964</accession>
<evidence type="ECO:0000259" key="2">
    <source>
        <dbReference type="SMART" id="SM00597"/>
    </source>
</evidence>
<feature type="domain" description="TTF-type" evidence="2">
    <location>
        <begin position="91"/>
        <end position="179"/>
    </location>
</feature>
<dbReference type="SMART" id="SM00597">
    <property type="entry name" value="ZnF_TTF"/>
    <property type="match status" value="1"/>
</dbReference>
<sequence>MKANDNEELIQPINENDHGEPNQHVNEEDNEDVQNVDVSEELVFPLNIDDPRNWDNIHQNVKDFLVERGPKRDNDVIFPKDNLGRHFSSSYNIQNLPNGEKHDRKWLVYSVSLDKVFCFCCKLFKQDRNKTQLGQLANDGFKDWKNISVRLTSHETRNDHIGCMSSWIELERRLQKNKTKQQRERTLEANYVEDFTLKPLSETCWESRVESIKAIRYQSLQIRDALAHLVETSEDPKTNSEVESIVTYEFENFEFLFGMVIWYNLLFAINSVTKIL</sequence>
<organism evidence="3 4">
    <name type="scientific">Dipteronia dyeriana</name>
    <dbReference type="NCBI Taxonomy" id="168575"/>
    <lineage>
        <taxon>Eukaryota</taxon>
        <taxon>Viridiplantae</taxon>
        <taxon>Streptophyta</taxon>
        <taxon>Embryophyta</taxon>
        <taxon>Tracheophyta</taxon>
        <taxon>Spermatophyta</taxon>
        <taxon>Magnoliopsida</taxon>
        <taxon>eudicotyledons</taxon>
        <taxon>Gunneridae</taxon>
        <taxon>Pentapetalae</taxon>
        <taxon>rosids</taxon>
        <taxon>malvids</taxon>
        <taxon>Sapindales</taxon>
        <taxon>Sapindaceae</taxon>
        <taxon>Hippocastanoideae</taxon>
        <taxon>Acereae</taxon>
        <taxon>Dipteronia</taxon>
    </lineage>
</organism>
<dbReference type="PANTHER" id="PTHR45749:SF35">
    <property type="entry name" value="AC-LIKE TRANSPOSASE-RELATED"/>
    <property type="match status" value="1"/>
</dbReference>
<dbReference type="EMBL" id="JANJYI010000003">
    <property type="protein sequence ID" value="KAK2655261.1"/>
    <property type="molecule type" value="Genomic_DNA"/>
</dbReference>
<dbReference type="InterPro" id="IPR006580">
    <property type="entry name" value="Znf_TTF"/>
</dbReference>
<proteinExistence type="predicted"/>